<protein>
    <submittedName>
        <fullName evidence="1">Uncharacterized protein</fullName>
    </submittedName>
</protein>
<keyword evidence="2" id="KW-1185">Reference proteome</keyword>
<sequence>MKTFKMRNQNHQGHVAGDAGKYLKFTGLDLIDAIKRNFKEILDASAYYSKPFSYPMTVTIIPPDRNLISDKMLVHIKLEWMWAMRLGEDPTKHTHFFYIDVEDESDIPNSTETFVILGN</sequence>
<dbReference type="RefSeq" id="WP_122903670.1">
    <property type="nucleotide sequence ID" value="NZ_RHHS01000013.1"/>
</dbReference>
<name>A0A3M8B864_9BACL</name>
<evidence type="ECO:0000313" key="2">
    <source>
        <dbReference type="Proteomes" id="UP000268829"/>
    </source>
</evidence>
<proteinExistence type="predicted"/>
<organism evidence="1 2">
    <name type="scientific">Brevibacillus gelatini</name>
    <dbReference type="NCBI Taxonomy" id="1655277"/>
    <lineage>
        <taxon>Bacteria</taxon>
        <taxon>Bacillati</taxon>
        <taxon>Bacillota</taxon>
        <taxon>Bacilli</taxon>
        <taxon>Bacillales</taxon>
        <taxon>Paenibacillaceae</taxon>
        <taxon>Brevibacillus</taxon>
    </lineage>
</organism>
<dbReference type="EMBL" id="RHHS01000013">
    <property type="protein sequence ID" value="RNB59503.1"/>
    <property type="molecule type" value="Genomic_DNA"/>
</dbReference>
<evidence type="ECO:0000313" key="1">
    <source>
        <dbReference type="EMBL" id="RNB59503.1"/>
    </source>
</evidence>
<dbReference type="Proteomes" id="UP000268829">
    <property type="component" value="Unassembled WGS sequence"/>
</dbReference>
<reference evidence="1 2" key="1">
    <citation type="submission" date="2018-10" db="EMBL/GenBank/DDBJ databases">
        <title>Phylogenomics of Brevibacillus.</title>
        <authorList>
            <person name="Dunlap C."/>
        </authorList>
    </citation>
    <scope>NUCLEOTIDE SEQUENCE [LARGE SCALE GENOMIC DNA]</scope>
    <source>
        <strain evidence="1 2">DSM 100115</strain>
    </source>
</reference>
<accession>A0A3M8B864</accession>
<gene>
    <name evidence="1" type="ORF">EDM57_05015</name>
</gene>
<comment type="caution">
    <text evidence="1">The sequence shown here is derived from an EMBL/GenBank/DDBJ whole genome shotgun (WGS) entry which is preliminary data.</text>
</comment>
<dbReference type="AlphaFoldDB" id="A0A3M8B864"/>